<evidence type="ECO:0000313" key="3">
    <source>
        <dbReference type="Proteomes" id="UP001396334"/>
    </source>
</evidence>
<sequence length="78" mass="8560">MDMGAASLTSINTASDLPESGTASVGHVIRNEFKGNVHEQGGIREFGYRSLVSSRNVKVPQIRSLNIARVEEKFKKNQ</sequence>
<dbReference type="Proteomes" id="UP001396334">
    <property type="component" value="Unassembled WGS sequence"/>
</dbReference>
<gene>
    <name evidence="2" type="ORF">V6N11_078597</name>
</gene>
<keyword evidence="3" id="KW-1185">Reference proteome</keyword>
<dbReference type="EMBL" id="JBBPBN010000006">
    <property type="protein sequence ID" value="KAK9036603.1"/>
    <property type="molecule type" value="Genomic_DNA"/>
</dbReference>
<evidence type="ECO:0000256" key="1">
    <source>
        <dbReference type="SAM" id="MobiDB-lite"/>
    </source>
</evidence>
<organism evidence="2 3">
    <name type="scientific">Hibiscus sabdariffa</name>
    <name type="common">roselle</name>
    <dbReference type="NCBI Taxonomy" id="183260"/>
    <lineage>
        <taxon>Eukaryota</taxon>
        <taxon>Viridiplantae</taxon>
        <taxon>Streptophyta</taxon>
        <taxon>Embryophyta</taxon>
        <taxon>Tracheophyta</taxon>
        <taxon>Spermatophyta</taxon>
        <taxon>Magnoliopsida</taxon>
        <taxon>eudicotyledons</taxon>
        <taxon>Gunneridae</taxon>
        <taxon>Pentapetalae</taxon>
        <taxon>rosids</taxon>
        <taxon>malvids</taxon>
        <taxon>Malvales</taxon>
        <taxon>Malvaceae</taxon>
        <taxon>Malvoideae</taxon>
        <taxon>Hibiscus</taxon>
    </lineage>
</organism>
<protein>
    <submittedName>
        <fullName evidence="2">Uncharacterized protein</fullName>
    </submittedName>
</protein>
<feature type="region of interest" description="Disordered" evidence="1">
    <location>
        <begin position="1"/>
        <end position="22"/>
    </location>
</feature>
<reference evidence="2 3" key="1">
    <citation type="journal article" date="2024" name="G3 (Bethesda)">
        <title>Genome assembly of Hibiscus sabdariffa L. provides insights into metabolisms of medicinal natural products.</title>
        <authorList>
            <person name="Kim T."/>
        </authorList>
    </citation>
    <scope>NUCLEOTIDE SEQUENCE [LARGE SCALE GENOMIC DNA]</scope>
    <source>
        <strain evidence="2">TK-2024</strain>
        <tissue evidence="2">Old leaves</tissue>
    </source>
</reference>
<evidence type="ECO:0000313" key="2">
    <source>
        <dbReference type="EMBL" id="KAK9036603.1"/>
    </source>
</evidence>
<name>A0ABR2TGI9_9ROSI</name>
<comment type="caution">
    <text evidence="2">The sequence shown here is derived from an EMBL/GenBank/DDBJ whole genome shotgun (WGS) entry which is preliminary data.</text>
</comment>
<accession>A0ABR2TGI9</accession>
<proteinExistence type="predicted"/>